<dbReference type="STRING" id="161896.UL81_04200"/>
<dbReference type="PANTHER" id="PTHR30522:SF0">
    <property type="entry name" value="NUCLEOSIDE TRIPHOSPHATE PYROPHOSPHOHYDROLASE"/>
    <property type="match status" value="1"/>
</dbReference>
<dbReference type="SUPFAM" id="SSF101386">
    <property type="entry name" value="all-alpha NTP pyrophosphatases"/>
    <property type="match status" value="1"/>
</dbReference>
<dbReference type="AlphaFoldDB" id="A0A0F6TAR5"/>
<dbReference type="RefSeq" id="WP_035105804.1">
    <property type="nucleotide sequence ID" value="NZ_CP011311.1"/>
</dbReference>
<dbReference type="InterPro" id="IPR048015">
    <property type="entry name" value="NTP-PPase_MazG-like_N"/>
</dbReference>
<dbReference type="Proteomes" id="UP000033566">
    <property type="component" value="Chromosome"/>
</dbReference>
<dbReference type="EC" id="3.6.1.66" evidence="1"/>
<dbReference type="KEGG" id="ccj:UL81_04200"/>
<evidence type="ECO:0000313" key="1">
    <source>
        <dbReference type="EMBL" id="AKE38814.1"/>
    </source>
</evidence>
<dbReference type="OrthoDB" id="9808939at2"/>
<dbReference type="CDD" id="cd11528">
    <property type="entry name" value="NTP-PPase_MazG_Nterm"/>
    <property type="match status" value="1"/>
</dbReference>
<dbReference type="InterPro" id="IPR011551">
    <property type="entry name" value="NTP_PyrPHydrolase_MazG"/>
</dbReference>
<accession>A0A0F6TAR5</accession>
<organism evidence="1 2">
    <name type="scientific">Corynebacterium camporealensis</name>
    <dbReference type="NCBI Taxonomy" id="161896"/>
    <lineage>
        <taxon>Bacteria</taxon>
        <taxon>Bacillati</taxon>
        <taxon>Actinomycetota</taxon>
        <taxon>Actinomycetes</taxon>
        <taxon>Mycobacteriales</taxon>
        <taxon>Corynebacteriaceae</taxon>
        <taxon>Corynebacterium</taxon>
    </lineage>
</organism>
<keyword evidence="2" id="KW-1185">Reference proteome</keyword>
<dbReference type="Pfam" id="PF03819">
    <property type="entry name" value="MazG"/>
    <property type="match status" value="1"/>
</dbReference>
<dbReference type="HOGENOM" id="CLU_038356_3_2_11"/>
<gene>
    <name evidence="1" type="ORF">UL81_04200</name>
</gene>
<dbReference type="InterPro" id="IPR004518">
    <property type="entry name" value="MazG-like_dom"/>
</dbReference>
<dbReference type="GO" id="GO:0046061">
    <property type="term" value="P:dATP catabolic process"/>
    <property type="evidence" value="ECO:0007669"/>
    <property type="project" value="TreeGrafter"/>
</dbReference>
<dbReference type="GO" id="GO:0036220">
    <property type="term" value="F:ITP diphosphatase activity"/>
    <property type="evidence" value="ECO:0007669"/>
    <property type="project" value="UniProtKB-EC"/>
</dbReference>
<dbReference type="GO" id="GO:0046081">
    <property type="term" value="P:dUTP catabolic process"/>
    <property type="evidence" value="ECO:0007669"/>
    <property type="project" value="TreeGrafter"/>
</dbReference>
<evidence type="ECO:0000313" key="2">
    <source>
        <dbReference type="Proteomes" id="UP000033566"/>
    </source>
</evidence>
<dbReference type="PATRIC" id="fig|161896.4.peg.825"/>
<reference evidence="1 2" key="1">
    <citation type="journal article" date="2015" name="Genome Announc.">
        <title>Complete Genome Sequence of Corynebacterium camporealensis DSM 44610, Isolated from the Milk of a Manchega Sheep with Subclinical Mastitis.</title>
        <authorList>
            <person name="Ruckert C."/>
            <person name="Albersmeier A."/>
            <person name="Winkler A."/>
            <person name="Tauch A."/>
        </authorList>
    </citation>
    <scope>NUCLEOTIDE SEQUENCE [LARGE SCALE GENOMIC DNA]</scope>
    <source>
        <strain evidence="1 2">DSM 44610</strain>
    </source>
</reference>
<dbReference type="GO" id="GO:0046076">
    <property type="term" value="P:dTTP catabolic process"/>
    <property type="evidence" value="ECO:0007669"/>
    <property type="project" value="TreeGrafter"/>
</dbReference>
<sequence length="200" mass="22768">MTILLLDERWPTQIPLEAVGAVEGPVEFSSEVPVSVRWNIDKLLRTTDGEGLWVSMDPHDPETRRRMEQGERVIEAASLSDAVWQAQQVMQRARRIGQWEREQTHETLLPYLEEEAAEFAEAVREAPAEMCKELGDVFLQVLFHAEIASTFSLDDVAASFVTKMRSRAPYLFDGTEDIVDVDEQERLWAEGKRYEDSAGA</sequence>
<dbReference type="Gene3D" id="1.10.287.1080">
    <property type="entry name" value="MazG-like"/>
    <property type="match status" value="1"/>
</dbReference>
<dbReference type="PANTHER" id="PTHR30522">
    <property type="entry name" value="NUCLEOSIDE TRIPHOSPHATE PYROPHOSPHOHYDROLASE"/>
    <property type="match status" value="1"/>
</dbReference>
<protein>
    <submittedName>
        <fullName evidence="1">MazG nucleotide pyrophosphohydrolase family protein</fullName>
        <ecNumber evidence="1">3.6.1.66</ecNumber>
    </submittedName>
</protein>
<dbReference type="EMBL" id="CP011311">
    <property type="protein sequence ID" value="AKE38814.1"/>
    <property type="molecule type" value="Genomic_DNA"/>
</dbReference>
<name>A0A0F6TAR5_9CORY</name>
<proteinExistence type="predicted"/>
<dbReference type="GO" id="GO:0006203">
    <property type="term" value="P:dGTP catabolic process"/>
    <property type="evidence" value="ECO:0007669"/>
    <property type="project" value="TreeGrafter"/>
</dbReference>
<dbReference type="GO" id="GO:0046052">
    <property type="term" value="P:UTP catabolic process"/>
    <property type="evidence" value="ECO:0007669"/>
    <property type="project" value="TreeGrafter"/>
</dbReference>
<dbReference type="GO" id="GO:0046047">
    <property type="term" value="P:TTP catabolic process"/>
    <property type="evidence" value="ECO:0007669"/>
    <property type="project" value="TreeGrafter"/>
</dbReference>
<keyword evidence="1" id="KW-0378">Hydrolase</keyword>